<dbReference type="GO" id="GO:0007165">
    <property type="term" value="P:signal transduction"/>
    <property type="evidence" value="ECO:0007669"/>
    <property type="project" value="UniProtKB-KW"/>
</dbReference>
<keyword evidence="1 3" id="KW-0807">Transducer</keyword>
<dbReference type="CDD" id="cd06225">
    <property type="entry name" value="HAMP"/>
    <property type="match status" value="1"/>
</dbReference>
<reference evidence="7 8" key="1">
    <citation type="submission" date="2015-06" db="EMBL/GenBank/DDBJ databases">
        <title>Draft genome of the moderately acidophilic sulfate reducer Candidatus Desulfosporosinus acididurans strain M1.</title>
        <authorList>
            <person name="Poehlein A."/>
            <person name="Petzsch P."/>
            <person name="Johnson B.D."/>
            <person name="Schloemann M."/>
            <person name="Daniel R."/>
            <person name="Muehling M."/>
        </authorList>
    </citation>
    <scope>NUCLEOTIDE SEQUENCE [LARGE SCALE GENOMIC DNA]</scope>
    <source>
        <strain evidence="7 8">M1</strain>
    </source>
</reference>
<evidence type="ECO:0000259" key="6">
    <source>
        <dbReference type="PROSITE" id="PS50885"/>
    </source>
</evidence>
<dbReference type="SMART" id="SM00304">
    <property type="entry name" value="HAMP"/>
    <property type="match status" value="1"/>
</dbReference>
<evidence type="ECO:0000256" key="3">
    <source>
        <dbReference type="PROSITE-ProRule" id="PRU00284"/>
    </source>
</evidence>
<evidence type="ECO:0000259" key="5">
    <source>
        <dbReference type="PROSITE" id="PS50111"/>
    </source>
</evidence>
<dbReference type="Gene3D" id="1.10.287.950">
    <property type="entry name" value="Methyl-accepting chemotaxis protein"/>
    <property type="match status" value="1"/>
</dbReference>
<gene>
    <name evidence="7" type="primary">yoaH_1</name>
    <name evidence="7" type="ORF">DEAC_c11790</name>
</gene>
<dbReference type="SMART" id="SM00283">
    <property type="entry name" value="MA"/>
    <property type="match status" value="1"/>
</dbReference>
<feature type="domain" description="HAMP" evidence="6">
    <location>
        <begin position="227"/>
        <end position="279"/>
    </location>
</feature>
<evidence type="ECO:0000256" key="4">
    <source>
        <dbReference type="SAM" id="Phobius"/>
    </source>
</evidence>
<protein>
    <submittedName>
        <fullName evidence="7">Putative methyl-accepting chemotaxis protein YoaH</fullName>
    </submittedName>
</protein>
<feature type="domain" description="Methyl-accepting transducer" evidence="5">
    <location>
        <begin position="291"/>
        <end position="549"/>
    </location>
</feature>
<dbReference type="AlphaFoldDB" id="A0A0J1FU67"/>
<dbReference type="PATRIC" id="fig|476652.3.peg.1206"/>
<dbReference type="Pfam" id="PF00672">
    <property type="entry name" value="HAMP"/>
    <property type="match status" value="1"/>
</dbReference>
<name>A0A0J1FU67_9FIRM</name>
<dbReference type="GO" id="GO:0016020">
    <property type="term" value="C:membrane"/>
    <property type="evidence" value="ECO:0007669"/>
    <property type="project" value="InterPro"/>
</dbReference>
<evidence type="ECO:0000313" key="7">
    <source>
        <dbReference type="EMBL" id="KLU66513.1"/>
    </source>
</evidence>
<dbReference type="PROSITE" id="PS50111">
    <property type="entry name" value="CHEMOTAXIS_TRANSDUC_2"/>
    <property type="match status" value="1"/>
</dbReference>
<keyword evidence="4" id="KW-0812">Transmembrane</keyword>
<dbReference type="PANTHER" id="PTHR32089:SF112">
    <property type="entry name" value="LYSOZYME-LIKE PROTEIN-RELATED"/>
    <property type="match status" value="1"/>
</dbReference>
<dbReference type="PANTHER" id="PTHR32089">
    <property type="entry name" value="METHYL-ACCEPTING CHEMOTAXIS PROTEIN MCPB"/>
    <property type="match status" value="1"/>
</dbReference>
<comment type="similarity">
    <text evidence="2">Belongs to the methyl-accepting chemotaxis (MCP) protein family.</text>
</comment>
<dbReference type="Proteomes" id="UP000036356">
    <property type="component" value="Unassembled WGS sequence"/>
</dbReference>
<evidence type="ECO:0000256" key="1">
    <source>
        <dbReference type="ARBA" id="ARBA00023224"/>
    </source>
</evidence>
<feature type="transmembrane region" description="Helical" evidence="4">
    <location>
        <begin position="12"/>
        <end position="36"/>
    </location>
</feature>
<dbReference type="EMBL" id="LDZY01000004">
    <property type="protein sequence ID" value="KLU66513.1"/>
    <property type="molecule type" value="Genomic_DNA"/>
</dbReference>
<keyword evidence="4" id="KW-1133">Transmembrane helix</keyword>
<dbReference type="STRING" id="476652.DEAC_c11790"/>
<dbReference type="SUPFAM" id="SSF58104">
    <property type="entry name" value="Methyl-accepting chemotaxis protein (MCP) signaling domain"/>
    <property type="match status" value="1"/>
</dbReference>
<sequence>MKNSRSKSSKGIGVRLSLLLGFVLIYILGSSILSFANFESLNKLNRENVQKTMAFTNMVNESRQAQVEFKKQVQNWKDTLIRGNDPKSFQNYYTQFQQENNTVQTLLKKLKEDMAKQGMSTVSVDSLITNHKELFEKYTSAIKNYDMNNRESLHIVDGLVKGIDRKPTDDMDSLVNQIVDKTNSENETMVEQTDINANNFRKNLMVIAGFGVFLTIVLSVLLFSTYRGIVKSIGQLNTLMDKAGGGDLTIRGEIYRNDELGQLTESFNQFIESIRGLLTKILQDSNQLNTESKTISSSIREISAQTQMVNASTQEIAAGMEENTAATEEVSASSQAILDSTKQLLNMADKSTEHTREIKERVQNLKTDTVNSANLSKEIYIQKQEHILRAIESGQIVNEITNMADIISNIASQTNLLALNAAIEAARAGESGKGFAVVAEEVRKLAEQSAKTVSSIQTVTKEVKTVFGNLSEYARDLLDYINGPVTSDYVKMIETSRQYDEDMDFVYELIRKFKSNTEEISISIEEVLRTIESVAASTEQSASNSGQISISMNDTAKAIESISKIAQEQSYLVEELNQMVNKFQIFGTSDV</sequence>
<dbReference type="InterPro" id="IPR004089">
    <property type="entry name" value="MCPsignal_dom"/>
</dbReference>
<proteinExistence type="inferred from homology"/>
<feature type="transmembrane region" description="Helical" evidence="4">
    <location>
        <begin position="204"/>
        <end position="223"/>
    </location>
</feature>
<dbReference type="PROSITE" id="PS50885">
    <property type="entry name" value="HAMP"/>
    <property type="match status" value="1"/>
</dbReference>
<dbReference type="RefSeq" id="WP_242847080.1">
    <property type="nucleotide sequence ID" value="NZ_LDZY01000004.1"/>
</dbReference>
<keyword evidence="8" id="KW-1185">Reference proteome</keyword>
<dbReference type="InterPro" id="IPR003660">
    <property type="entry name" value="HAMP_dom"/>
</dbReference>
<keyword evidence="4" id="KW-0472">Membrane</keyword>
<evidence type="ECO:0000256" key="2">
    <source>
        <dbReference type="ARBA" id="ARBA00029447"/>
    </source>
</evidence>
<comment type="caution">
    <text evidence="7">The sequence shown here is derived from an EMBL/GenBank/DDBJ whole genome shotgun (WGS) entry which is preliminary data.</text>
</comment>
<accession>A0A0J1FU67</accession>
<evidence type="ECO:0000313" key="8">
    <source>
        <dbReference type="Proteomes" id="UP000036356"/>
    </source>
</evidence>
<dbReference type="Pfam" id="PF00015">
    <property type="entry name" value="MCPsignal"/>
    <property type="match status" value="1"/>
</dbReference>
<organism evidence="7 8">
    <name type="scientific">Desulfosporosinus acididurans</name>
    <dbReference type="NCBI Taxonomy" id="476652"/>
    <lineage>
        <taxon>Bacteria</taxon>
        <taxon>Bacillati</taxon>
        <taxon>Bacillota</taxon>
        <taxon>Clostridia</taxon>
        <taxon>Eubacteriales</taxon>
        <taxon>Desulfitobacteriaceae</taxon>
        <taxon>Desulfosporosinus</taxon>
    </lineage>
</organism>